<name>A0A9D3NEL1_9TELE</name>
<evidence type="ECO:0000256" key="5">
    <source>
        <dbReference type="SAM" id="Phobius"/>
    </source>
</evidence>
<dbReference type="Gene3D" id="2.60.40.10">
    <property type="entry name" value="Immunoglobulins"/>
    <property type="match status" value="2"/>
</dbReference>
<evidence type="ECO:0000256" key="2">
    <source>
        <dbReference type="ARBA" id="ARBA00022729"/>
    </source>
</evidence>
<keyword evidence="5" id="KW-1133">Transmembrane helix</keyword>
<keyword evidence="7" id="KW-1185">Reference proteome</keyword>
<dbReference type="EMBL" id="JAHKSW010000018">
    <property type="protein sequence ID" value="KAG7321458.1"/>
    <property type="molecule type" value="Genomic_DNA"/>
</dbReference>
<sequence length="229" mass="25969">MGSLFQDLVVCRMSQRNQCYVAVGQTLQLQMPQEDGFDLRSTSLILKYRKTQSSPPIPHLPRWQFINDNKTIILTSAERSDSGTYTLNIYDVDGKIKGSYTLQVNIEAPVSSVKVSYSCLTFGMEVNCAADGDDLHFSWTSDIITLPRLENGSSTGKLEQDHQGNITCHVENHVSRDHDTTELLHCPGFMVFVSVWLCEVIILLSLLVAFNIYRQIYRKQKITENQETL</sequence>
<dbReference type="GO" id="GO:0016020">
    <property type="term" value="C:membrane"/>
    <property type="evidence" value="ECO:0007669"/>
    <property type="project" value="UniProtKB-SubCell"/>
</dbReference>
<evidence type="ECO:0000313" key="7">
    <source>
        <dbReference type="Proteomes" id="UP000824219"/>
    </source>
</evidence>
<dbReference type="OrthoDB" id="8439544at2759"/>
<dbReference type="PANTHER" id="PTHR12080:SF134">
    <property type="entry name" value="CD48 ANTIGEN"/>
    <property type="match status" value="1"/>
</dbReference>
<keyword evidence="4" id="KW-0325">Glycoprotein</keyword>
<keyword evidence="5" id="KW-0812">Transmembrane</keyword>
<dbReference type="SUPFAM" id="SSF48726">
    <property type="entry name" value="Immunoglobulin"/>
    <property type="match status" value="1"/>
</dbReference>
<dbReference type="InterPro" id="IPR015631">
    <property type="entry name" value="CD2/SLAM_rcpt"/>
</dbReference>
<proteinExistence type="predicted"/>
<dbReference type="Proteomes" id="UP000824219">
    <property type="component" value="Linkage Group LG18"/>
</dbReference>
<comment type="caution">
    <text evidence="6">The sequence shown here is derived from an EMBL/GenBank/DDBJ whole genome shotgun (WGS) entry which is preliminary data.</text>
</comment>
<evidence type="ECO:0000256" key="3">
    <source>
        <dbReference type="ARBA" id="ARBA00023136"/>
    </source>
</evidence>
<protein>
    <recommendedName>
        <fullName evidence="8">Ig-like domain-containing protein</fullName>
    </recommendedName>
</protein>
<evidence type="ECO:0008006" key="8">
    <source>
        <dbReference type="Google" id="ProtNLM"/>
    </source>
</evidence>
<accession>A0A9D3NEL1</accession>
<keyword evidence="2" id="KW-0732">Signal</keyword>
<feature type="transmembrane region" description="Helical" evidence="5">
    <location>
        <begin position="189"/>
        <end position="213"/>
    </location>
</feature>
<keyword evidence="3 5" id="KW-0472">Membrane</keyword>
<dbReference type="InterPro" id="IPR036179">
    <property type="entry name" value="Ig-like_dom_sf"/>
</dbReference>
<gene>
    <name evidence="6" type="ORF">KOW79_015873</name>
</gene>
<evidence type="ECO:0000256" key="4">
    <source>
        <dbReference type="ARBA" id="ARBA00023180"/>
    </source>
</evidence>
<comment type="subcellular location">
    <subcellularLocation>
        <location evidence="1">Membrane</location>
    </subcellularLocation>
</comment>
<dbReference type="InterPro" id="IPR013783">
    <property type="entry name" value="Ig-like_fold"/>
</dbReference>
<organism evidence="6 7">
    <name type="scientific">Hemibagrus wyckioides</name>
    <dbReference type="NCBI Taxonomy" id="337641"/>
    <lineage>
        <taxon>Eukaryota</taxon>
        <taxon>Metazoa</taxon>
        <taxon>Chordata</taxon>
        <taxon>Craniata</taxon>
        <taxon>Vertebrata</taxon>
        <taxon>Euteleostomi</taxon>
        <taxon>Actinopterygii</taxon>
        <taxon>Neopterygii</taxon>
        <taxon>Teleostei</taxon>
        <taxon>Ostariophysi</taxon>
        <taxon>Siluriformes</taxon>
        <taxon>Bagridae</taxon>
        <taxon>Hemibagrus</taxon>
    </lineage>
</organism>
<evidence type="ECO:0000256" key="1">
    <source>
        <dbReference type="ARBA" id="ARBA00004370"/>
    </source>
</evidence>
<dbReference type="AlphaFoldDB" id="A0A9D3NEL1"/>
<evidence type="ECO:0000313" key="6">
    <source>
        <dbReference type="EMBL" id="KAG7321458.1"/>
    </source>
</evidence>
<dbReference type="PANTHER" id="PTHR12080">
    <property type="entry name" value="SIGNALING LYMPHOCYTIC ACTIVATION MOLECULE"/>
    <property type="match status" value="1"/>
</dbReference>
<reference evidence="6 7" key="1">
    <citation type="submission" date="2021-06" db="EMBL/GenBank/DDBJ databases">
        <title>Chromosome-level genome assembly of the red-tail catfish (Hemibagrus wyckioides).</title>
        <authorList>
            <person name="Shao F."/>
        </authorList>
    </citation>
    <scope>NUCLEOTIDE SEQUENCE [LARGE SCALE GENOMIC DNA]</scope>
    <source>
        <strain evidence="6">EC202008001</strain>
        <tissue evidence="6">Blood</tissue>
    </source>
</reference>